<dbReference type="GO" id="GO:0000131">
    <property type="term" value="C:incipient cellular bud site"/>
    <property type="evidence" value="ECO:0007669"/>
    <property type="project" value="EnsemblFungi"/>
</dbReference>
<dbReference type="OrthoDB" id="295078at2759"/>
<feature type="compositionally biased region" description="Basic and acidic residues" evidence="4">
    <location>
        <begin position="71"/>
        <end position="81"/>
    </location>
</feature>
<dbReference type="SMART" id="SM00164">
    <property type="entry name" value="TBC"/>
    <property type="match status" value="1"/>
</dbReference>
<dbReference type="SMR" id="C4QZ94"/>
<evidence type="ECO:0000313" key="7">
    <source>
        <dbReference type="Proteomes" id="UP000000314"/>
    </source>
</evidence>
<dbReference type="SUPFAM" id="SSF47923">
    <property type="entry name" value="Ypt/Rab-GAP domain of gyp1p"/>
    <property type="match status" value="2"/>
</dbReference>
<dbReference type="Proteomes" id="UP000000314">
    <property type="component" value="Chromosome 1"/>
</dbReference>
<dbReference type="GO" id="GO:0005096">
    <property type="term" value="F:GTPase activator activity"/>
    <property type="evidence" value="ECO:0007669"/>
    <property type="project" value="UniProtKB-KW"/>
</dbReference>
<evidence type="ECO:0000256" key="4">
    <source>
        <dbReference type="SAM" id="MobiDB-lite"/>
    </source>
</evidence>
<dbReference type="FunFam" id="1.10.472.80:FF:000027">
    <property type="entry name" value="GTPase activating protein (Evi5)"/>
    <property type="match status" value="1"/>
</dbReference>
<dbReference type="AlphaFoldDB" id="C4QZ94"/>
<feature type="compositionally biased region" description="Polar residues" evidence="4">
    <location>
        <begin position="151"/>
        <end position="175"/>
    </location>
</feature>
<dbReference type="GO" id="GO:0005798">
    <property type="term" value="C:Golgi-associated vesicle"/>
    <property type="evidence" value="ECO:0007669"/>
    <property type="project" value="EnsemblFungi"/>
</dbReference>
<dbReference type="Gene3D" id="1.10.10.750">
    <property type="entry name" value="Ypt/Rab-GAP domain of gyp1p, domain 1"/>
    <property type="match status" value="1"/>
</dbReference>
<dbReference type="Pfam" id="PF23436">
    <property type="entry name" value="RabGap-TBC_2"/>
    <property type="match status" value="1"/>
</dbReference>
<feature type="domain" description="Rab-GAP TBC" evidence="5">
    <location>
        <begin position="340"/>
        <end position="522"/>
    </location>
</feature>
<dbReference type="GeneID" id="8197480"/>
<dbReference type="STRING" id="644223.C4QZ94"/>
<feature type="compositionally biased region" description="Pro residues" evidence="4">
    <location>
        <begin position="196"/>
        <end position="221"/>
    </location>
</feature>
<dbReference type="GO" id="GO:0043332">
    <property type="term" value="C:mating projection tip"/>
    <property type="evidence" value="ECO:0007669"/>
    <property type="project" value="EnsemblFungi"/>
</dbReference>
<evidence type="ECO:0000256" key="2">
    <source>
        <dbReference type="ARBA" id="ARBA00023054"/>
    </source>
</evidence>
<protein>
    <submittedName>
        <fullName evidence="6">GTPase-activating protein</fullName>
    </submittedName>
</protein>
<dbReference type="OMA" id="FWTRIVN"/>
<organism evidence="6 7">
    <name type="scientific">Komagataella phaffii (strain GS115 / ATCC 20864)</name>
    <name type="common">Yeast</name>
    <name type="synonym">Pichia pastoris</name>
    <dbReference type="NCBI Taxonomy" id="644223"/>
    <lineage>
        <taxon>Eukaryota</taxon>
        <taxon>Fungi</taxon>
        <taxon>Dikarya</taxon>
        <taxon>Ascomycota</taxon>
        <taxon>Saccharomycotina</taxon>
        <taxon>Pichiomycetes</taxon>
        <taxon>Pichiales</taxon>
        <taxon>Pichiaceae</taxon>
        <taxon>Komagataella</taxon>
    </lineage>
</organism>
<feature type="coiled-coil region" evidence="3">
    <location>
        <begin position="708"/>
        <end position="749"/>
    </location>
</feature>
<dbReference type="FunCoup" id="C4QZ94">
    <property type="interactions" value="171"/>
</dbReference>
<dbReference type="HOGENOM" id="CLU_005350_11_1_1"/>
<keyword evidence="7" id="KW-1185">Reference proteome</keyword>
<keyword evidence="1" id="KW-0343">GTPase activation</keyword>
<dbReference type="GO" id="GO:0006888">
    <property type="term" value="P:endoplasmic reticulum to Golgi vesicle-mediated transport"/>
    <property type="evidence" value="ECO:0007669"/>
    <property type="project" value="EnsemblFungi"/>
</dbReference>
<name>C4QZ94_KOMPG</name>
<dbReference type="InterPro" id="IPR000195">
    <property type="entry name" value="Rab-GAP-TBC_dom"/>
</dbReference>
<dbReference type="Gene3D" id="1.10.8.270">
    <property type="entry name" value="putative rabgap domain of human tbc1 domain family member 14 like domains"/>
    <property type="match status" value="1"/>
</dbReference>
<dbReference type="EMBL" id="FN392319">
    <property type="protein sequence ID" value="CAY68568.1"/>
    <property type="molecule type" value="Genomic_DNA"/>
</dbReference>
<feature type="compositionally biased region" description="Polar residues" evidence="4">
    <location>
        <begin position="109"/>
        <end position="125"/>
    </location>
</feature>
<proteinExistence type="predicted"/>
<dbReference type="InterPro" id="IPR035969">
    <property type="entry name" value="Rab-GAP_TBC_sf"/>
</dbReference>
<dbReference type="GO" id="GO:0031267">
    <property type="term" value="F:small GTPase binding"/>
    <property type="evidence" value="ECO:0007669"/>
    <property type="project" value="TreeGrafter"/>
</dbReference>
<evidence type="ECO:0000256" key="1">
    <source>
        <dbReference type="ARBA" id="ARBA00022468"/>
    </source>
</evidence>
<dbReference type="PANTHER" id="PTHR47219">
    <property type="entry name" value="RAB GTPASE-ACTIVATING PROTEIN 1-LIKE"/>
    <property type="match status" value="1"/>
</dbReference>
<dbReference type="InParanoid" id="C4QZ94"/>
<dbReference type="Gene3D" id="1.10.472.80">
    <property type="entry name" value="Ypt/Rab-GAP domain of gyp1p, domain 3"/>
    <property type="match status" value="1"/>
</dbReference>
<dbReference type="Gene3D" id="1.10.287.1490">
    <property type="match status" value="1"/>
</dbReference>
<keyword evidence="2 3" id="KW-0175">Coiled coil</keyword>
<evidence type="ECO:0000313" key="6">
    <source>
        <dbReference type="EMBL" id="CAY68568.1"/>
    </source>
</evidence>
<accession>C4QZ94</accession>
<evidence type="ECO:0000256" key="3">
    <source>
        <dbReference type="SAM" id="Coils"/>
    </source>
</evidence>
<feature type="compositionally biased region" description="Basic and acidic residues" evidence="4">
    <location>
        <begin position="27"/>
        <end position="56"/>
    </location>
</feature>
<dbReference type="InterPro" id="IPR050302">
    <property type="entry name" value="Rab_GAP_TBC_domain"/>
</dbReference>
<dbReference type="eggNOG" id="KOG1102">
    <property type="taxonomic scope" value="Eukaryota"/>
</dbReference>
<dbReference type="KEGG" id="ppa:PAS_FragB_0038"/>
<feature type="region of interest" description="Disordered" evidence="4">
    <location>
        <begin position="1"/>
        <end position="222"/>
    </location>
</feature>
<dbReference type="GO" id="GO:0005886">
    <property type="term" value="C:plasma membrane"/>
    <property type="evidence" value="ECO:0007669"/>
    <property type="project" value="EnsemblFungi"/>
</dbReference>
<dbReference type="FunFam" id="1.10.10.750:FF:000003">
    <property type="entry name" value="GTPase activating protein (Evi5)"/>
    <property type="match status" value="1"/>
</dbReference>
<dbReference type="GO" id="GO:0005934">
    <property type="term" value="C:cellular bud tip"/>
    <property type="evidence" value="ECO:0007669"/>
    <property type="project" value="EnsemblFungi"/>
</dbReference>
<reference evidence="6 7" key="1">
    <citation type="journal article" date="2009" name="Nat. Biotechnol.">
        <title>Genome sequence of the recombinant protein production host Pichia pastoris.</title>
        <authorList>
            <person name="De Schutter K."/>
            <person name="Lin Y.C."/>
            <person name="Tiels P."/>
            <person name="Van Hecke A."/>
            <person name="Glinka S."/>
            <person name="Weber-Lehmann J."/>
            <person name="Rouze P."/>
            <person name="Van de Peer Y."/>
            <person name="Callewaert N."/>
        </authorList>
    </citation>
    <scope>NUCLEOTIDE SEQUENCE [LARGE SCALE GENOMIC DNA]</scope>
    <source>
        <strain evidence="7">GS115 / ATCC 20864</strain>
    </source>
</reference>
<feature type="coiled-coil region" evidence="3">
    <location>
        <begin position="604"/>
        <end position="684"/>
    </location>
</feature>
<dbReference type="RefSeq" id="XP_002490848.1">
    <property type="nucleotide sequence ID" value="XM_002490803.1"/>
</dbReference>
<gene>
    <name evidence="6" type="ordered locus">PAS_FragB_0038</name>
</gene>
<dbReference type="PROSITE" id="PS50086">
    <property type="entry name" value="TBC_RABGAP"/>
    <property type="match status" value="1"/>
</dbReference>
<dbReference type="PANTHER" id="PTHR47219:SF9">
    <property type="entry name" value="GTPASE ACTIVATING PROTEIN AND CENTROSOME-ASSOCIATED, ISOFORM B"/>
    <property type="match status" value="1"/>
</dbReference>
<sequence length="764" mass="86829">MSTSDGKEFEEEVSHDNSDAGTSVASDSRRETQDKEPQEAPEPKELEINEAGKENEVPVLVKESTEELEESKEPEQAKENVQEDISLDIPVNESETGEEAQENVKDENVSTIVNDRSVESTSGNTGPIEATVPSTASETDLPVEKDVPDQNFDSSVDTPQEPITESPLTESNTIQPREIDPDADNSKVTAEGRSPPDLPPRSPKIPPSLPPRSPVIPPSLPPRNLSSEAIPIISPAFLTEEVAGERLNGLQNHSSYNLLISRAHKNTSSVNEGSDEHRQQVVSGANTLRTTFNEIKVGIEYSNNELMENIDWEFWSDVVNDYSSVVEKDPELLISRVSMGMPKEIRGMIWQLITNSKSYVLEELYATLKSEESLFGKAIKRDLCRTSFVTNSDMRHKSNELYQIIKAYSIFDPELGYTQGLAFIVVPLLMNMNESETFCLLVTLMKNYGFRDLYLPEMPGLHLKLFQFDRLLEDLTPEIASHLRKQGVQSSMYATQWFLTLFGYKFPLEIVIRIYDVVIAEGLETILRFAVNFMIQNKSHILTLKFDELLTFLKDGLFDVYNAENKASAVTSNNYRLDDLVSDSLNLNIIPLSLNQYEKEFHQINQLDQERDQEISKLRAINGNLNRDIKKIEGEYLLLNKEHIEIANEMVEGKVRIANLEDENKQLKHDSEELNKRLASLSSQDKVEKDFDFNQQDLELNPELATEIQRTMERNAQVMEENRLLEEQLASLEVEYNDIKQEYEQMKLRKGKWGSSFKKVFGSK</sequence>
<dbReference type="GO" id="GO:0005829">
    <property type="term" value="C:cytosol"/>
    <property type="evidence" value="ECO:0007669"/>
    <property type="project" value="EnsemblFungi"/>
</dbReference>
<dbReference type="GO" id="GO:0005935">
    <property type="term" value="C:cellular bud neck"/>
    <property type="evidence" value="ECO:0007669"/>
    <property type="project" value="EnsemblFungi"/>
</dbReference>
<evidence type="ECO:0000259" key="5">
    <source>
        <dbReference type="PROSITE" id="PS50086"/>
    </source>
</evidence>